<dbReference type="Proteomes" id="UP000184368">
    <property type="component" value="Unassembled WGS sequence"/>
</dbReference>
<keyword evidence="2" id="KW-1185">Reference proteome</keyword>
<organism evidence="1 2">
    <name type="scientific">Cnuella takakiae</name>
    <dbReference type="NCBI Taxonomy" id="1302690"/>
    <lineage>
        <taxon>Bacteria</taxon>
        <taxon>Pseudomonadati</taxon>
        <taxon>Bacteroidota</taxon>
        <taxon>Chitinophagia</taxon>
        <taxon>Chitinophagales</taxon>
        <taxon>Chitinophagaceae</taxon>
        <taxon>Cnuella</taxon>
    </lineage>
</organism>
<dbReference type="RefSeq" id="WP_073042911.1">
    <property type="nucleotide sequence ID" value="NZ_FQUO01000007.1"/>
</dbReference>
<accession>A0A1M5B4S2</accession>
<gene>
    <name evidence="1" type="ORF">SAMN05444008_107140</name>
</gene>
<dbReference type="EMBL" id="FQUO01000007">
    <property type="protein sequence ID" value="SHF37469.1"/>
    <property type="molecule type" value="Genomic_DNA"/>
</dbReference>
<dbReference type="OrthoDB" id="9935645at2"/>
<dbReference type="STRING" id="1302690.BUE76_16670"/>
<dbReference type="AlphaFoldDB" id="A0A1M5B4S2"/>
<evidence type="ECO:0000313" key="2">
    <source>
        <dbReference type="Proteomes" id="UP000184368"/>
    </source>
</evidence>
<name>A0A1M5B4S2_9BACT</name>
<proteinExistence type="predicted"/>
<protein>
    <submittedName>
        <fullName evidence="1">Uncharacterized protein</fullName>
    </submittedName>
</protein>
<sequence length="60" mass="6420">MSMIAEQVIASISDNRTGTDNTQSSNAGIQQVVICGMCGAIEKPLGPHKTECPNCDDYIY</sequence>
<evidence type="ECO:0000313" key="1">
    <source>
        <dbReference type="EMBL" id="SHF37469.1"/>
    </source>
</evidence>
<reference evidence="1 2" key="1">
    <citation type="submission" date="2016-11" db="EMBL/GenBank/DDBJ databases">
        <authorList>
            <person name="Jaros S."/>
            <person name="Januszkiewicz K."/>
            <person name="Wedrychowicz H."/>
        </authorList>
    </citation>
    <scope>NUCLEOTIDE SEQUENCE [LARGE SCALE GENOMIC DNA]</scope>
    <source>
        <strain evidence="1 2">DSM 26897</strain>
    </source>
</reference>